<protein>
    <submittedName>
        <fullName evidence="1">CRISPR-associated protein Cas8a1/Cst1, subtype I-B/TNEAP</fullName>
    </submittedName>
</protein>
<dbReference type="InterPro" id="IPR010180">
    <property type="entry name" value="CRISPR-assoc_prot_CXXC-CXXC"/>
</dbReference>
<keyword evidence="2" id="KW-1185">Reference proteome</keyword>
<dbReference type="PATRIC" id="fig|265546.4.peg.657"/>
<reference evidence="1 2" key="1">
    <citation type="submission" date="2015-01" db="EMBL/GenBank/DDBJ databases">
        <title>Genome sequence of Anoxybacillus ayderensis strain AB04.</title>
        <authorList>
            <person name="Belduz A.O."/>
            <person name="Canakci S."/>
            <person name="Chan K.-G."/>
            <person name="Kahar U.M."/>
            <person name="Yaakob A.S."/>
            <person name="Chan C.S."/>
            <person name="Goh K.M."/>
        </authorList>
    </citation>
    <scope>NUCLEOTIDE SEQUENCE [LARGE SCALE GENOMIC DNA]</scope>
    <source>
        <strain evidence="1 2">AB04</strain>
    </source>
</reference>
<proteinExistence type="predicted"/>
<dbReference type="AlphaFoldDB" id="A0A0D0H203"/>
<evidence type="ECO:0000313" key="1">
    <source>
        <dbReference type="EMBL" id="KIP22091.1"/>
    </source>
</evidence>
<sequence length="592" mass="69827">MKVELHMGEWMINMGLVGLYRVFEYGRKHEIISEEQKHSVTVKPWGIELDTDVLPQLPRAYFLYLLEEYSVARRECERLDAYIEQVTNEKQFKSNINTLKKSISDTGTKILKYFTHETLENTLKQIKEIKKYEQVHQLEEHIRTLKQVYSEPKINEKLTFNYFKYAILKPLFFGQVSFLNVSKNNLDFEGHVEEFYNRYVFPVVNDLYLESVINNSHSMEAISSLLEKQSDYQPFKQLKRAWKKKTLEEVQEYIKTKINKCLLFNERLAFCNFEEMVFSPIGVAKDEAFNFSWHFDSKQPRPLSSLAKLVLLFAPIGSTIYYKNEGINEQTERRLYAGFVQTDATFAEVLQKNNHFRELKKKREPFNKIVSQLVQSVKKESEYTVDHLFFLEFFSDYDSKKTHLHYYHLPMYLAHYFKQYADGLDSIKPYDYREQFVQYVLRGADPIHVIYHYLRDCIKNERSTNGPYIAVRERNRILQFKKGVRDMATTDKKVSALFMQGREIRDAIIRSSGSEKKVTSIAYRLLNAAKAGNRKSFMDTLLRIYMSADRPISPIFLNALHERDLDFATVANAFIAGLLANQYKEEQEEVQA</sequence>
<dbReference type="Proteomes" id="UP000032047">
    <property type="component" value="Unassembled WGS sequence"/>
</dbReference>
<dbReference type="EMBL" id="JXTG01000002">
    <property type="protein sequence ID" value="KIP22091.1"/>
    <property type="molecule type" value="Genomic_DNA"/>
</dbReference>
<name>A0A0D0H203_9BACL</name>
<accession>A0A0D0H203</accession>
<dbReference type="NCBIfam" id="TIGR01908">
    <property type="entry name" value="cas_CXXC_CXXC"/>
    <property type="match status" value="1"/>
</dbReference>
<organism evidence="1 2">
    <name type="scientific">Anoxybacillus ayderensis</name>
    <dbReference type="NCBI Taxonomy" id="265546"/>
    <lineage>
        <taxon>Bacteria</taxon>
        <taxon>Bacillati</taxon>
        <taxon>Bacillota</taxon>
        <taxon>Bacilli</taxon>
        <taxon>Bacillales</taxon>
        <taxon>Anoxybacillaceae</taxon>
        <taxon>Anoxybacillus</taxon>
    </lineage>
</organism>
<evidence type="ECO:0000313" key="2">
    <source>
        <dbReference type="Proteomes" id="UP000032047"/>
    </source>
</evidence>
<gene>
    <name evidence="1" type="ORF">JV16_00638</name>
</gene>
<comment type="caution">
    <text evidence="1">The sequence shown here is derived from an EMBL/GenBank/DDBJ whole genome shotgun (WGS) entry which is preliminary data.</text>
</comment>
<dbReference type="RefSeq" id="WP_042534210.1">
    <property type="nucleotide sequence ID" value="NZ_JXTG01000002.1"/>
</dbReference>